<keyword evidence="8" id="KW-0862">Zinc</keyword>
<evidence type="ECO:0000256" key="12">
    <source>
        <dbReference type="SAM" id="MobiDB-lite"/>
    </source>
</evidence>
<dbReference type="PRINTS" id="PR00300">
    <property type="entry name" value="CLPPROTEASEA"/>
</dbReference>
<evidence type="ECO:0000256" key="10">
    <source>
        <dbReference type="ARBA" id="ARBA00022932"/>
    </source>
</evidence>
<keyword evidence="7" id="KW-0547">Nucleotide-binding</keyword>
<feature type="domain" description="AAA+ ATPase" evidence="13">
    <location>
        <begin position="36"/>
        <end position="178"/>
    </location>
</feature>
<evidence type="ECO:0000256" key="6">
    <source>
        <dbReference type="ARBA" id="ARBA00022723"/>
    </source>
</evidence>
<feature type="compositionally biased region" description="Low complexity" evidence="12">
    <location>
        <begin position="460"/>
        <end position="474"/>
    </location>
</feature>
<dbReference type="InterPro" id="IPR003593">
    <property type="entry name" value="AAA+_ATPase"/>
</dbReference>
<feature type="compositionally biased region" description="Basic and acidic residues" evidence="12">
    <location>
        <begin position="578"/>
        <end position="592"/>
    </location>
</feature>
<evidence type="ECO:0000256" key="7">
    <source>
        <dbReference type="ARBA" id="ARBA00022741"/>
    </source>
</evidence>
<accession>A0A8J6M446</accession>
<dbReference type="EMBL" id="JACOPN010000001">
    <property type="protein sequence ID" value="MBC5715997.1"/>
    <property type="molecule type" value="Genomic_DNA"/>
</dbReference>
<dbReference type="InterPro" id="IPR001270">
    <property type="entry name" value="ClpA/B"/>
</dbReference>
<feature type="region of interest" description="Disordered" evidence="12">
    <location>
        <begin position="557"/>
        <end position="592"/>
    </location>
</feature>
<comment type="catalytic activity">
    <reaction evidence="11">
        <text>DNA(n) + a 2'-deoxyribonucleoside 5'-triphosphate = DNA(n+1) + diphosphate</text>
        <dbReference type="Rhea" id="RHEA:22508"/>
        <dbReference type="Rhea" id="RHEA-COMP:17339"/>
        <dbReference type="Rhea" id="RHEA-COMP:17340"/>
        <dbReference type="ChEBI" id="CHEBI:33019"/>
        <dbReference type="ChEBI" id="CHEBI:61560"/>
        <dbReference type="ChEBI" id="CHEBI:173112"/>
        <dbReference type="EC" id="2.7.7.7"/>
    </reaction>
</comment>
<dbReference type="InterPro" id="IPR012763">
    <property type="entry name" value="DNA_pol_III_sug/sutau_N"/>
</dbReference>
<dbReference type="SUPFAM" id="SSF52540">
    <property type="entry name" value="P-loop containing nucleoside triphosphate hydrolases"/>
    <property type="match status" value="1"/>
</dbReference>
<keyword evidence="15" id="KW-1185">Reference proteome</keyword>
<keyword evidence="5" id="KW-0235">DNA replication</keyword>
<gene>
    <name evidence="14" type="primary">dnaX</name>
    <name evidence="14" type="ORF">H8S55_01415</name>
</gene>
<dbReference type="GO" id="GO:0046872">
    <property type="term" value="F:metal ion binding"/>
    <property type="evidence" value="ECO:0007669"/>
    <property type="project" value="UniProtKB-KW"/>
</dbReference>
<organism evidence="14 15">
    <name type="scientific">Flintibacter faecis</name>
    <dbReference type="NCBI Taxonomy" id="2763047"/>
    <lineage>
        <taxon>Bacteria</taxon>
        <taxon>Bacillati</taxon>
        <taxon>Bacillota</taxon>
        <taxon>Clostridia</taxon>
        <taxon>Eubacteriales</taxon>
        <taxon>Flintibacter</taxon>
    </lineage>
</organism>
<name>A0A8J6M446_9FIRM</name>
<evidence type="ECO:0000256" key="9">
    <source>
        <dbReference type="ARBA" id="ARBA00022840"/>
    </source>
</evidence>
<dbReference type="GO" id="GO:0003887">
    <property type="term" value="F:DNA-directed DNA polymerase activity"/>
    <property type="evidence" value="ECO:0007669"/>
    <property type="project" value="UniProtKB-KW"/>
</dbReference>
<dbReference type="InterPro" id="IPR008921">
    <property type="entry name" value="DNA_pol3_clamp-load_cplx_C"/>
</dbReference>
<comment type="similarity">
    <text evidence="1">Belongs to the DnaX/STICHEL family.</text>
</comment>
<dbReference type="NCBIfam" id="NF004046">
    <property type="entry name" value="PRK05563.1"/>
    <property type="match status" value="1"/>
</dbReference>
<keyword evidence="3 14" id="KW-0808">Transferase</keyword>
<keyword evidence="9" id="KW-0067">ATP-binding</keyword>
<evidence type="ECO:0000256" key="8">
    <source>
        <dbReference type="ARBA" id="ARBA00022833"/>
    </source>
</evidence>
<dbReference type="SUPFAM" id="SSF48019">
    <property type="entry name" value="post-AAA+ oligomerization domain-like"/>
    <property type="match status" value="1"/>
</dbReference>
<dbReference type="CDD" id="cd18137">
    <property type="entry name" value="HLD_clamp_pol_III_gamma_tau"/>
    <property type="match status" value="1"/>
</dbReference>
<dbReference type="InterPro" id="IPR050238">
    <property type="entry name" value="DNA_Rep/Repair_Clamp_Loader"/>
</dbReference>
<feature type="region of interest" description="Disordered" evidence="12">
    <location>
        <begin position="380"/>
        <end position="486"/>
    </location>
</feature>
<proteinExistence type="inferred from homology"/>
<dbReference type="Gene3D" id="1.10.8.60">
    <property type="match status" value="1"/>
</dbReference>
<dbReference type="PANTHER" id="PTHR11669:SF0">
    <property type="entry name" value="PROTEIN STICHEL-LIKE 2"/>
    <property type="match status" value="1"/>
</dbReference>
<dbReference type="GO" id="GO:0003677">
    <property type="term" value="F:DNA binding"/>
    <property type="evidence" value="ECO:0007669"/>
    <property type="project" value="InterPro"/>
</dbReference>
<dbReference type="InterPro" id="IPR022754">
    <property type="entry name" value="DNA_pol_III_gamma-3"/>
</dbReference>
<dbReference type="Proteomes" id="UP000602260">
    <property type="component" value="Unassembled WGS sequence"/>
</dbReference>
<protein>
    <recommendedName>
        <fullName evidence="2">DNA-directed DNA polymerase</fullName>
        <ecNumber evidence="2">2.7.7.7</ecNumber>
    </recommendedName>
</protein>
<dbReference type="Gene3D" id="3.40.50.300">
    <property type="entry name" value="P-loop containing nucleotide triphosphate hydrolases"/>
    <property type="match status" value="1"/>
</dbReference>
<feature type="compositionally biased region" description="Pro residues" evidence="12">
    <location>
        <begin position="561"/>
        <end position="570"/>
    </location>
</feature>
<dbReference type="EC" id="2.7.7.7" evidence="2"/>
<evidence type="ECO:0000256" key="3">
    <source>
        <dbReference type="ARBA" id="ARBA00022679"/>
    </source>
</evidence>
<evidence type="ECO:0000256" key="11">
    <source>
        <dbReference type="ARBA" id="ARBA00049244"/>
    </source>
</evidence>
<evidence type="ECO:0000256" key="2">
    <source>
        <dbReference type="ARBA" id="ARBA00012417"/>
    </source>
</evidence>
<keyword evidence="10" id="KW-0239">DNA-directed DNA polymerase</keyword>
<dbReference type="Pfam" id="PF22608">
    <property type="entry name" value="DNAX_ATPase_lid"/>
    <property type="match status" value="1"/>
</dbReference>
<dbReference type="PANTHER" id="PTHR11669">
    <property type="entry name" value="REPLICATION FACTOR C / DNA POLYMERASE III GAMMA-TAU SUBUNIT"/>
    <property type="match status" value="1"/>
</dbReference>
<dbReference type="Pfam" id="PF12169">
    <property type="entry name" value="DNA_pol3_gamma3"/>
    <property type="match status" value="1"/>
</dbReference>
<evidence type="ECO:0000256" key="4">
    <source>
        <dbReference type="ARBA" id="ARBA00022695"/>
    </source>
</evidence>
<keyword evidence="6" id="KW-0479">Metal-binding</keyword>
<dbReference type="GO" id="GO:0006261">
    <property type="term" value="P:DNA-templated DNA replication"/>
    <property type="evidence" value="ECO:0007669"/>
    <property type="project" value="TreeGrafter"/>
</dbReference>
<evidence type="ECO:0000313" key="14">
    <source>
        <dbReference type="EMBL" id="MBC5715997.1"/>
    </source>
</evidence>
<dbReference type="NCBIfam" id="TIGR02397">
    <property type="entry name" value="dnaX_nterm"/>
    <property type="match status" value="1"/>
</dbReference>
<feature type="compositionally biased region" description="Basic and acidic residues" evidence="12">
    <location>
        <begin position="417"/>
        <end position="430"/>
    </location>
</feature>
<dbReference type="GO" id="GO:0005524">
    <property type="term" value="F:ATP binding"/>
    <property type="evidence" value="ECO:0007669"/>
    <property type="project" value="UniProtKB-KW"/>
</dbReference>
<dbReference type="InterPro" id="IPR045085">
    <property type="entry name" value="HLD_clamp_pol_III_gamma_tau"/>
</dbReference>
<dbReference type="SMART" id="SM00382">
    <property type="entry name" value="AAA"/>
    <property type="match status" value="1"/>
</dbReference>
<dbReference type="FunFam" id="3.40.50.300:FF:000014">
    <property type="entry name" value="DNA polymerase III subunit gamma/tau"/>
    <property type="match status" value="1"/>
</dbReference>
<dbReference type="GO" id="GO:0009360">
    <property type="term" value="C:DNA polymerase III complex"/>
    <property type="evidence" value="ECO:0007669"/>
    <property type="project" value="InterPro"/>
</dbReference>
<evidence type="ECO:0000256" key="5">
    <source>
        <dbReference type="ARBA" id="ARBA00022705"/>
    </source>
</evidence>
<evidence type="ECO:0000259" key="13">
    <source>
        <dbReference type="SMART" id="SM00382"/>
    </source>
</evidence>
<sequence length="610" mass="65667">MYQALYRKWRPRTFDDVVGQEHITETLKQQVAGDRLSHAYLFTGTRGTGKTTCAKILARAVNCRQPENGNPCNQCPACLGIENGSILDVLELDAASNNGVDQVRALRDEAVYTPAAVRKRVYIVDEVHMLSTPAFNALLKILEEPPPHLMFILATTELHKVPATIRSRCQQFAFKRILPGQIAQRLGYVAQEEGIDLTADGAALLARLADGGLRDALSLLDQCSGGRAKVDEKEILDVLGLAGNLETAALMDQIARRDTAAALDTLARLYAGGKDVASVLGELSALARDLLLRKTAPQGGASLLTGGYDEATMRALGEQFTAQRLLQTLTVLQSALADLPRSGNRRTDTELCLIRLCDESLDQSLTGLAARVARLEERLTQGGIPTQPPAQSQAVSRPVSRPAQTPQKRPAAVPNVQEDRPPWEEERPPLPEEPPAPGEMERVFDVPEPEPVRPAPRPAARPAVQPAPQQSVPAGGPPDGDRAFWPSFAAGLKGKIPPTVHPYLSNGQKVTGVWKNGSLTLWTDSEFTRAMLNKPAVLAGLKRAAADSFGGAPQVSVVCGTPPPEEPGPAPVQSAAPVEREREKPAEPPKEDAMDALLAFGEQFDNVTIQ</sequence>
<evidence type="ECO:0000313" key="15">
    <source>
        <dbReference type="Proteomes" id="UP000602260"/>
    </source>
</evidence>
<dbReference type="InterPro" id="IPR027417">
    <property type="entry name" value="P-loop_NTPase"/>
</dbReference>
<dbReference type="Gene3D" id="1.20.272.10">
    <property type="match status" value="1"/>
</dbReference>
<dbReference type="RefSeq" id="WP_186877497.1">
    <property type="nucleotide sequence ID" value="NZ_JACOPN010000001.1"/>
</dbReference>
<dbReference type="Pfam" id="PF13177">
    <property type="entry name" value="DNA_pol3_delta2"/>
    <property type="match status" value="1"/>
</dbReference>
<reference evidence="14" key="1">
    <citation type="submission" date="2020-08" db="EMBL/GenBank/DDBJ databases">
        <title>Genome public.</title>
        <authorList>
            <person name="Liu C."/>
            <person name="Sun Q."/>
        </authorList>
    </citation>
    <scope>NUCLEOTIDE SEQUENCE</scope>
    <source>
        <strain evidence="14">BX5</strain>
    </source>
</reference>
<evidence type="ECO:0000256" key="1">
    <source>
        <dbReference type="ARBA" id="ARBA00006360"/>
    </source>
</evidence>
<keyword evidence="4 14" id="KW-0548">Nucleotidyltransferase</keyword>
<comment type="caution">
    <text evidence="14">The sequence shown here is derived from an EMBL/GenBank/DDBJ whole genome shotgun (WGS) entry which is preliminary data.</text>
</comment>
<dbReference type="AlphaFoldDB" id="A0A8J6M446"/>